<sequence length="61" mass="7200">MAMAKQKMKEIIEAQPDDASYEEIIRELAFERMIEKGLNDSRDGCVISDEEMRHRIGTWQR</sequence>
<gene>
    <name evidence="1" type="ORF">GXY80_01810</name>
</gene>
<comment type="caution">
    <text evidence="1">The sequence shown here is derived from an EMBL/GenBank/DDBJ whole genome shotgun (WGS) entry which is preliminary data.</text>
</comment>
<reference evidence="1" key="1">
    <citation type="journal article" date="2020" name="Biotechnol. Biofuels">
        <title>New insights from the biogas microbiome by comprehensive genome-resolved metagenomics of nearly 1600 species originating from multiple anaerobic digesters.</title>
        <authorList>
            <person name="Campanaro S."/>
            <person name="Treu L."/>
            <person name="Rodriguez-R L.M."/>
            <person name="Kovalovszki A."/>
            <person name="Ziels R.M."/>
            <person name="Maus I."/>
            <person name="Zhu X."/>
            <person name="Kougias P.G."/>
            <person name="Basile A."/>
            <person name="Luo G."/>
            <person name="Schluter A."/>
            <person name="Konstantinidis K.T."/>
            <person name="Angelidaki I."/>
        </authorList>
    </citation>
    <scope>NUCLEOTIDE SEQUENCE</scope>
    <source>
        <strain evidence="1">AS06rmzACSIP_7</strain>
    </source>
</reference>
<organism evidence="1 2">
    <name type="scientific">Syntrophorhabdus aromaticivorans</name>
    <dbReference type="NCBI Taxonomy" id="328301"/>
    <lineage>
        <taxon>Bacteria</taxon>
        <taxon>Pseudomonadati</taxon>
        <taxon>Thermodesulfobacteriota</taxon>
        <taxon>Syntrophorhabdia</taxon>
        <taxon>Syntrophorhabdales</taxon>
        <taxon>Syntrophorhabdaceae</taxon>
        <taxon>Syntrophorhabdus</taxon>
    </lineage>
</organism>
<protein>
    <submittedName>
        <fullName evidence="1">Uncharacterized protein</fullName>
    </submittedName>
</protein>
<reference evidence="1" key="2">
    <citation type="submission" date="2020-01" db="EMBL/GenBank/DDBJ databases">
        <authorList>
            <person name="Campanaro S."/>
        </authorList>
    </citation>
    <scope>NUCLEOTIDE SEQUENCE</scope>
    <source>
        <strain evidence="1">AS06rmzACSIP_7</strain>
    </source>
</reference>
<evidence type="ECO:0000313" key="2">
    <source>
        <dbReference type="Proteomes" id="UP000777265"/>
    </source>
</evidence>
<dbReference type="AlphaFoldDB" id="A0A971M255"/>
<dbReference type="Proteomes" id="UP000777265">
    <property type="component" value="Unassembled WGS sequence"/>
</dbReference>
<dbReference type="EMBL" id="JAAYEE010000031">
    <property type="protein sequence ID" value="NLW34206.1"/>
    <property type="molecule type" value="Genomic_DNA"/>
</dbReference>
<accession>A0A971M255</accession>
<proteinExistence type="predicted"/>
<evidence type="ECO:0000313" key="1">
    <source>
        <dbReference type="EMBL" id="NLW34206.1"/>
    </source>
</evidence>
<name>A0A971M255_9BACT</name>